<dbReference type="GO" id="GO:1990542">
    <property type="term" value="P:mitochondrial transmembrane transport"/>
    <property type="evidence" value="ECO:0007669"/>
    <property type="project" value="TreeGrafter"/>
</dbReference>
<evidence type="ECO:0000313" key="13">
    <source>
        <dbReference type="WBParaSite" id="DME_0001039701-mRNA-1"/>
    </source>
</evidence>
<keyword evidence="12" id="KW-1185">Reference proteome</keyword>
<reference evidence="10 12" key="2">
    <citation type="submission" date="2018-11" db="EMBL/GenBank/DDBJ databases">
        <authorList>
            <consortium name="Pathogen Informatics"/>
        </authorList>
    </citation>
    <scope>NUCLEOTIDE SEQUENCE [LARGE SCALE GENOMIC DNA]</scope>
</reference>
<feature type="transmembrane region" description="Helical" evidence="9">
    <location>
        <begin position="153"/>
        <end position="174"/>
    </location>
</feature>
<keyword evidence="6 9" id="KW-1133">Transmembrane helix</keyword>
<evidence type="ECO:0000256" key="3">
    <source>
        <dbReference type="ARBA" id="ARBA00022448"/>
    </source>
</evidence>
<dbReference type="GO" id="GO:0015075">
    <property type="term" value="F:monoatomic ion transmembrane transporter activity"/>
    <property type="evidence" value="ECO:0007669"/>
    <property type="project" value="InterPro"/>
</dbReference>
<keyword evidence="8 9" id="KW-0472">Membrane</keyword>
<comment type="similarity">
    <text evidence="2 9">Belongs to the sideroflexin family.</text>
</comment>
<evidence type="ECO:0000256" key="7">
    <source>
        <dbReference type="ARBA" id="ARBA00023128"/>
    </source>
</evidence>
<evidence type="ECO:0000313" key="10">
    <source>
        <dbReference type="EMBL" id="VDN53889.1"/>
    </source>
</evidence>
<dbReference type="Proteomes" id="UP000274756">
    <property type="component" value="Unassembled WGS sequence"/>
</dbReference>
<gene>
    <name evidence="10" type="ORF">DME_LOCUS3862</name>
</gene>
<evidence type="ECO:0000256" key="6">
    <source>
        <dbReference type="ARBA" id="ARBA00022989"/>
    </source>
</evidence>
<dbReference type="GO" id="GO:0005743">
    <property type="term" value="C:mitochondrial inner membrane"/>
    <property type="evidence" value="ECO:0007669"/>
    <property type="project" value="TreeGrafter"/>
</dbReference>
<dbReference type="AlphaFoldDB" id="A0A0N4UQU1"/>
<keyword evidence="5" id="KW-0029">Amino-acid transport</keyword>
<evidence type="ECO:0000256" key="5">
    <source>
        <dbReference type="ARBA" id="ARBA00022970"/>
    </source>
</evidence>
<proteinExistence type="inferred from homology"/>
<dbReference type="PANTHER" id="PTHR11153">
    <property type="entry name" value="SIDEROFLEXIN"/>
    <property type="match status" value="1"/>
</dbReference>
<keyword evidence="7 9" id="KW-0496">Mitochondrion</keyword>
<dbReference type="WBParaSite" id="DME_0001039701-mRNA-1">
    <property type="protein sequence ID" value="DME_0001039701-mRNA-1"/>
    <property type="gene ID" value="DME_0001039701"/>
</dbReference>
<sequence length="329" mass="37756">MSTVVKFFGFEPYPKFRLNEPRFPQDTFLGRYFHFLDIIDPRTLFISNEELNSSIKLLNDYKEGKGSAKISDKELWKAQKIKNAIVHPDTNKKIFPAFRMSGYVPFGWITVTGMLLPNPSWSTILFWQWMNQSHNALVNYSNRNATQDQSKFIKAYCIAVSSACSTATGLTYLIKKCKNISINKQIFLQRFVALPATSLASSLNILSMRWSEIFSGIEIYDSEKNVIGISKVAAKKAVFETTLTRAFLPVPLLILPPCIMPFFERMEFVKKCWRRHLVINAIVCTLSFAFSLPISLALFPQQSKIETIKLETELQKLTNEPILYYNRGL</sequence>
<keyword evidence="3" id="KW-0813">Transport</keyword>
<evidence type="ECO:0000313" key="11">
    <source>
        <dbReference type="Proteomes" id="UP000038040"/>
    </source>
</evidence>
<feature type="transmembrane region" description="Helical" evidence="9">
    <location>
        <begin position="186"/>
        <end position="206"/>
    </location>
</feature>
<evidence type="ECO:0000256" key="1">
    <source>
        <dbReference type="ARBA" id="ARBA00004225"/>
    </source>
</evidence>
<protein>
    <recommendedName>
        <fullName evidence="9">Sidoreflexin</fullName>
    </recommendedName>
</protein>
<dbReference type="STRING" id="318479.A0A0N4UQU1"/>
<comment type="subcellular location">
    <subcellularLocation>
        <location evidence="1 9">Mitochondrion membrane</location>
        <topology evidence="1 9">Multi-pass membrane protein</topology>
    </subcellularLocation>
</comment>
<dbReference type="Proteomes" id="UP000038040">
    <property type="component" value="Unplaced"/>
</dbReference>
<reference evidence="13" key="1">
    <citation type="submission" date="2017-02" db="UniProtKB">
        <authorList>
            <consortium name="WormBaseParasite"/>
        </authorList>
    </citation>
    <scope>IDENTIFICATION</scope>
</reference>
<evidence type="ECO:0000256" key="8">
    <source>
        <dbReference type="ARBA" id="ARBA00023136"/>
    </source>
</evidence>
<dbReference type="EMBL" id="UYYG01000204">
    <property type="protein sequence ID" value="VDN53889.1"/>
    <property type="molecule type" value="Genomic_DNA"/>
</dbReference>
<dbReference type="Pfam" id="PF03820">
    <property type="entry name" value="SFXNs"/>
    <property type="match status" value="1"/>
</dbReference>
<organism evidence="11 13">
    <name type="scientific">Dracunculus medinensis</name>
    <name type="common">Guinea worm</name>
    <dbReference type="NCBI Taxonomy" id="318479"/>
    <lineage>
        <taxon>Eukaryota</taxon>
        <taxon>Metazoa</taxon>
        <taxon>Ecdysozoa</taxon>
        <taxon>Nematoda</taxon>
        <taxon>Chromadorea</taxon>
        <taxon>Rhabditida</taxon>
        <taxon>Spirurina</taxon>
        <taxon>Dracunculoidea</taxon>
        <taxon>Dracunculidae</taxon>
        <taxon>Dracunculus</taxon>
    </lineage>
</organism>
<evidence type="ECO:0000313" key="12">
    <source>
        <dbReference type="Proteomes" id="UP000274756"/>
    </source>
</evidence>
<keyword evidence="4 9" id="KW-0812">Transmembrane</keyword>
<accession>A0A0N4UQU1</accession>
<dbReference type="InterPro" id="IPR004686">
    <property type="entry name" value="Mtc"/>
</dbReference>
<dbReference type="OrthoDB" id="6608471at2759"/>
<evidence type="ECO:0000256" key="2">
    <source>
        <dbReference type="ARBA" id="ARBA00005974"/>
    </source>
</evidence>
<evidence type="ECO:0000256" key="4">
    <source>
        <dbReference type="ARBA" id="ARBA00022692"/>
    </source>
</evidence>
<dbReference type="GO" id="GO:0006865">
    <property type="term" value="P:amino acid transport"/>
    <property type="evidence" value="ECO:0007669"/>
    <property type="project" value="UniProtKB-KW"/>
</dbReference>
<feature type="transmembrane region" description="Helical" evidence="9">
    <location>
        <begin position="246"/>
        <end position="265"/>
    </location>
</feature>
<evidence type="ECO:0000256" key="9">
    <source>
        <dbReference type="RuleBase" id="RU362000"/>
    </source>
</evidence>
<dbReference type="PANTHER" id="PTHR11153:SF6">
    <property type="entry name" value="SIDEROFLEXIN-5"/>
    <property type="match status" value="1"/>
</dbReference>
<name>A0A0N4UQU1_DRAME</name>
<feature type="transmembrane region" description="Helical" evidence="9">
    <location>
        <begin position="277"/>
        <end position="299"/>
    </location>
</feature>
<dbReference type="NCBIfam" id="TIGR00798">
    <property type="entry name" value="mtc"/>
    <property type="match status" value="1"/>
</dbReference>